<gene>
    <name evidence="4" type="ORF">PCOR1329_LOCUS45399</name>
</gene>
<keyword evidence="1" id="KW-0175">Coiled coil</keyword>
<name>A0ABN9U8X5_9DINO</name>
<organism evidence="4 5">
    <name type="scientific">Prorocentrum cordatum</name>
    <dbReference type="NCBI Taxonomy" id="2364126"/>
    <lineage>
        <taxon>Eukaryota</taxon>
        <taxon>Sar</taxon>
        <taxon>Alveolata</taxon>
        <taxon>Dinophyceae</taxon>
        <taxon>Prorocentrales</taxon>
        <taxon>Prorocentraceae</taxon>
        <taxon>Prorocentrum</taxon>
    </lineage>
</organism>
<protein>
    <submittedName>
        <fullName evidence="4">Uncharacterized protein</fullName>
    </submittedName>
</protein>
<feature type="region of interest" description="Disordered" evidence="2">
    <location>
        <begin position="1"/>
        <end position="20"/>
    </location>
</feature>
<feature type="transmembrane region" description="Helical" evidence="3">
    <location>
        <begin position="29"/>
        <end position="50"/>
    </location>
</feature>
<evidence type="ECO:0000256" key="2">
    <source>
        <dbReference type="SAM" id="MobiDB-lite"/>
    </source>
</evidence>
<keyword evidence="3" id="KW-0472">Membrane</keyword>
<feature type="coiled-coil region" evidence="1">
    <location>
        <begin position="90"/>
        <end position="124"/>
    </location>
</feature>
<keyword evidence="3" id="KW-1133">Transmembrane helix</keyword>
<accession>A0ABN9U8X5</accession>
<evidence type="ECO:0000313" key="4">
    <source>
        <dbReference type="EMBL" id="CAK0854209.1"/>
    </source>
</evidence>
<reference evidence="4" key="1">
    <citation type="submission" date="2023-10" db="EMBL/GenBank/DDBJ databases">
        <authorList>
            <person name="Chen Y."/>
            <person name="Shah S."/>
            <person name="Dougan E. K."/>
            <person name="Thang M."/>
            <person name="Chan C."/>
        </authorList>
    </citation>
    <scope>NUCLEOTIDE SEQUENCE [LARGE SCALE GENOMIC DNA]</scope>
</reference>
<keyword evidence="3" id="KW-0812">Transmembrane</keyword>
<sequence length="284" mass="30771">MFPPRRAGPPPRRRGGRLAGQALARPRPLVVAVVAAAGAAVLVAIGRLPNVFALGRGGRRAALLLAAAPAPSWAAAAEEEIDKYAGNPVAQKYAARAREMQEVADAARREAEKFTAERRRAKNMQQDSVLYREWAGSYSEKRFSSCRRVIAIVSDDNGLEIEVRGNDGFGPNGEPGCDKKDANGGNVTKWTAKAFVKDKYSDEITADFTPRRGLSSNSGEVTGKFDGSAIDWSDGTQWIKNSGFGGERTAWEKEKTREKMRRIAQEVQKLRAQRDGVAAPVGDG</sequence>
<keyword evidence="5" id="KW-1185">Reference proteome</keyword>
<feature type="compositionally biased region" description="Pro residues" evidence="2">
    <location>
        <begin position="1"/>
        <end position="10"/>
    </location>
</feature>
<proteinExistence type="predicted"/>
<evidence type="ECO:0000313" key="5">
    <source>
        <dbReference type="Proteomes" id="UP001189429"/>
    </source>
</evidence>
<evidence type="ECO:0000256" key="1">
    <source>
        <dbReference type="SAM" id="Coils"/>
    </source>
</evidence>
<comment type="caution">
    <text evidence="4">The sequence shown here is derived from an EMBL/GenBank/DDBJ whole genome shotgun (WGS) entry which is preliminary data.</text>
</comment>
<dbReference type="Proteomes" id="UP001189429">
    <property type="component" value="Unassembled WGS sequence"/>
</dbReference>
<dbReference type="EMBL" id="CAUYUJ010015460">
    <property type="protein sequence ID" value="CAK0854209.1"/>
    <property type="molecule type" value="Genomic_DNA"/>
</dbReference>
<evidence type="ECO:0000256" key="3">
    <source>
        <dbReference type="SAM" id="Phobius"/>
    </source>
</evidence>